<dbReference type="EMBL" id="JAYGJQ010000001">
    <property type="protein sequence ID" value="MEA9356033.1"/>
    <property type="molecule type" value="Genomic_DNA"/>
</dbReference>
<dbReference type="Proteomes" id="UP001302274">
    <property type="component" value="Unassembled WGS sequence"/>
</dbReference>
<protein>
    <submittedName>
        <fullName evidence="1">Uncharacterized protein</fullName>
    </submittedName>
</protein>
<evidence type="ECO:0000313" key="1">
    <source>
        <dbReference type="EMBL" id="MEA9356033.1"/>
    </source>
</evidence>
<evidence type="ECO:0000313" key="2">
    <source>
        <dbReference type="Proteomes" id="UP001302274"/>
    </source>
</evidence>
<reference evidence="1 2" key="1">
    <citation type="submission" date="2023-11" db="EMBL/GenBank/DDBJ databases">
        <title>A Novel Polar Bacteriovorax (B. antarcticus) Isolated from the Biocrust in Antarctica.</title>
        <authorList>
            <person name="Mun W."/>
            <person name="Choi S.Y."/>
            <person name="Mitchell R.J."/>
        </authorList>
    </citation>
    <scope>NUCLEOTIDE SEQUENCE [LARGE SCALE GENOMIC DNA]</scope>
    <source>
        <strain evidence="1 2">PP10</strain>
    </source>
</reference>
<accession>A0ABU5VUH1</accession>
<proteinExistence type="predicted"/>
<name>A0ABU5VUH1_9BACT</name>
<dbReference type="RefSeq" id="WP_323575699.1">
    <property type="nucleotide sequence ID" value="NZ_JAYGJQ010000001.1"/>
</dbReference>
<keyword evidence="2" id="KW-1185">Reference proteome</keyword>
<organism evidence="1 2">
    <name type="scientific">Bacteriovorax antarcticus</name>
    <dbReference type="NCBI Taxonomy" id="3088717"/>
    <lineage>
        <taxon>Bacteria</taxon>
        <taxon>Pseudomonadati</taxon>
        <taxon>Bdellovibrionota</taxon>
        <taxon>Bacteriovoracia</taxon>
        <taxon>Bacteriovoracales</taxon>
        <taxon>Bacteriovoracaceae</taxon>
        <taxon>Bacteriovorax</taxon>
    </lineage>
</organism>
<gene>
    <name evidence="1" type="ORF">SHI21_07470</name>
</gene>
<sequence length="81" mass="9280">MESIKRVDSSDPKEHAQNIERYIYELKLFCHEEISVVTDPKAKALFETTAEVLGGLEKAFSDYQSEDMGAWVNDENRPTPM</sequence>
<comment type="caution">
    <text evidence="1">The sequence shown here is derived from an EMBL/GenBank/DDBJ whole genome shotgun (WGS) entry which is preliminary data.</text>
</comment>